<dbReference type="EMBL" id="VCMV01000010">
    <property type="protein sequence ID" value="KAB0268003.1"/>
    <property type="molecule type" value="Genomic_DNA"/>
</dbReference>
<dbReference type="InterPro" id="IPR036249">
    <property type="entry name" value="Thioredoxin-like_sf"/>
</dbReference>
<evidence type="ECO:0000259" key="1">
    <source>
        <dbReference type="Pfam" id="PF03190"/>
    </source>
</evidence>
<keyword evidence="3" id="KW-1185">Reference proteome</keyword>
<comment type="caution">
    <text evidence="2">The sequence shown here is derived from an EMBL/GenBank/DDBJ whole genome shotgun (WGS) entry which is preliminary data.</text>
</comment>
<dbReference type="InterPro" id="IPR008928">
    <property type="entry name" value="6-hairpin_glycosidase_sf"/>
</dbReference>
<dbReference type="Pfam" id="PF03190">
    <property type="entry name" value="Thioredox_DsbH"/>
    <property type="match status" value="1"/>
</dbReference>
<dbReference type="Gene3D" id="3.40.30.10">
    <property type="entry name" value="Glutaredoxin"/>
    <property type="match status" value="1"/>
</dbReference>
<protein>
    <submittedName>
        <fullName evidence="2">Thioredoxin domain-containing protein</fullName>
    </submittedName>
</protein>
<dbReference type="InterPro" id="IPR004879">
    <property type="entry name" value="Ssp411-like_TRX"/>
</dbReference>
<dbReference type="PANTHER" id="PTHR42899">
    <property type="entry name" value="SPERMATOGENESIS-ASSOCIATED PROTEIN 20"/>
    <property type="match status" value="1"/>
</dbReference>
<gene>
    <name evidence="2" type="ORF">FEZ63_07205</name>
</gene>
<dbReference type="Proteomes" id="UP000325684">
    <property type="component" value="Unassembled WGS sequence"/>
</dbReference>
<dbReference type="Gene3D" id="1.50.10.10">
    <property type="match status" value="1"/>
</dbReference>
<dbReference type="PANTHER" id="PTHR42899:SF1">
    <property type="entry name" value="SPERMATOGENESIS-ASSOCIATED PROTEIN 20"/>
    <property type="match status" value="1"/>
</dbReference>
<evidence type="ECO:0000313" key="2">
    <source>
        <dbReference type="EMBL" id="KAB0268003.1"/>
    </source>
</evidence>
<dbReference type="SUPFAM" id="SSF48208">
    <property type="entry name" value="Six-hairpin glycosidases"/>
    <property type="match status" value="1"/>
</dbReference>
<organism evidence="2 3">
    <name type="scientific">Microvirga brassicacearum</name>
    <dbReference type="NCBI Taxonomy" id="2580413"/>
    <lineage>
        <taxon>Bacteria</taxon>
        <taxon>Pseudomonadati</taxon>
        <taxon>Pseudomonadota</taxon>
        <taxon>Alphaproteobacteria</taxon>
        <taxon>Hyphomicrobiales</taxon>
        <taxon>Methylobacteriaceae</taxon>
        <taxon>Microvirga</taxon>
    </lineage>
</organism>
<proteinExistence type="predicted"/>
<name>A0A5N3PE70_9HYPH</name>
<reference evidence="2 3" key="1">
    <citation type="journal article" date="2019" name="Microorganisms">
        <title>Genome Insights into the Novel Species Microvirga brassicacearum, a Rapeseed Endophyte with Biotechnological Potential.</title>
        <authorList>
            <person name="Jimenez-Gomez A."/>
            <person name="Saati-Santamaria Z."/>
            <person name="Igual J.M."/>
            <person name="Rivas R."/>
            <person name="Mateos P.F."/>
            <person name="Garcia-Fraile P."/>
        </authorList>
    </citation>
    <scope>NUCLEOTIDE SEQUENCE [LARGE SCALE GENOMIC DNA]</scope>
    <source>
        <strain evidence="2 3">CDVBN77</strain>
    </source>
</reference>
<feature type="domain" description="Spermatogenesis-associated protein 20-like TRX" evidence="1">
    <location>
        <begin position="2"/>
        <end position="163"/>
    </location>
</feature>
<evidence type="ECO:0000313" key="3">
    <source>
        <dbReference type="Proteomes" id="UP000325684"/>
    </source>
</evidence>
<dbReference type="InterPro" id="IPR012341">
    <property type="entry name" value="6hp_glycosidase-like_sf"/>
</dbReference>
<accession>A0A5N3PE70</accession>
<dbReference type="AlphaFoldDB" id="A0A5N3PE70"/>
<sequence length="668" mass="73814">MMNRLQQASSPYLLQHQHNPVHWWEWGPAALAEAQRLNRPVLLSIGYAACHWCHVMAHESFEDARVAQVMNELFVNIKVDREERPDVDQVYMSALHALGEQGGWPLTMFLTAQGEPFWGGTYFPKEPRFGRPGFVSVLREIARIHQAEPERVVQNAQALKAHLTQATPAEGSALTASELNDLGRRLSSALDPVHGGLPGAPKFPNPPILECVYRHARRSGDVTARERFLLSMERMALGGIHDHLGGGFARYAVDERWLVPHFEKMLYDNAQLLELYALAFAESGRALFRHAAEGIVAWLRREMVTAEGAFAASLDADSEGVEGKFYVWNLDEIRAVLGADATVFAAAYDISSHGNWEETNIPNLLITGELPADLDQRLAPMREKLLARRASRIRPGLDDKVLADWNGLMIASLVRASSLLDRPDWIDLAATAYRFIAESMNRDGRLGHSWRGGSLIFPGFALDHAAMMRAALALFETTGEPPYLDDAQSWSETLRRDFTVAETGTLAMTSRDGDALVVRPQPVHDDAVPNANGVFAEALVRLAQITGRDEDHRRAEDALATLTAMARASPFGHTSILNALDLHLRGLTIVITGTSSDALREAALRVPYTDRSVQVMREGEVLDAHHPAHAAVAGHEPQALICAGMHCSLPVRDREAFARQVREMLSPA</sequence>
<dbReference type="SUPFAM" id="SSF52833">
    <property type="entry name" value="Thioredoxin-like"/>
    <property type="match status" value="1"/>
</dbReference>
<dbReference type="OrthoDB" id="9762614at2"/>
<dbReference type="InterPro" id="IPR024705">
    <property type="entry name" value="Ssp411"/>
</dbReference>
<dbReference type="PIRSF" id="PIRSF006402">
    <property type="entry name" value="UCP006402_thioredoxin"/>
    <property type="match status" value="1"/>
</dbReference>
<dbReference type="CDD" id="cd02955">
    <property type="entry name" value="SSP411"/>
    <property type="match status" value="1"/>
</dbReference>
<dbReference type="GO" id="GO:0005975">
    <property type="term" value="P:carbohydrate metabolic process"/>
    <property type="evidence" value="ECO:0007669"/>
    <property type="project" value="InterPro"/>
</dbReference>